<keyword evidence="12" id="KW-0716">Sensory transduction</keyword>
<proteinExistence type="inferred from homology"/>
<dbReference type="InterPro" id="IPR050516">
    <property type="entry name" value="Olfactory_GPCR"/>
</dbReference>
<sequence length="306" mass="35341">MSNHTSDFYFYMSWFSSSPDKQLLYFITFLLTYVIALIGNLLLIFVIISESHLHTPMYFFLGNLAFVDMCYSSVTLPKLMDIFLTQNNAIPFMLCFAQLYLFMTTASTEVFLLTSMAYDRYVAICNPLFYVLVMNNRINILLVMGSWIFGFINAILVTTFTFRLCFSNSRVIHQLFCDMKSLFSISCSKMKDLQFIIYLEVFFAGLCPFLVSLISYAKIISSILKVQSTQGRRKTFSTCTAHLTVLLLFYGTSICMYMRPLSENLENHDHLFSVLYLAVTPMLNPLIYSLRNQDVKKALKKLFAVE</sequence>
<evidence type="ECO:0000256" key="5">
    <source>
        <dbReference type="ARBA" id="ARBA00022725"/>
    </source>
</evidence>
<feature type="transmembrane region" description="Helical" evidence="12">
    <location>
        <begin position="89"/>
        <end position="118"/>
    </location>
</feature>
<feature type="transmembrane region" description="Helical" evidence="12">
    <location>
        <begin position="195"/>
        <end position="217"/>
    </location>
</feature>
<comment type="subcellular location">
    <subcellularLocation>
        <location evidence="1 12">Cell membrane</location>
        <topology evidence="1 12">Multi-pass membrane protein</topology>
    </subcellularLocation>
</comment>
<dbReference type="SUPFAM" id="SSF81321">
    <property type="entry name" value="Family A G protein-coupled receptor-like"/>
    <property type="match status" value="1"/>
</dbReference>
<evidence type="ECO:0000256" key="3">
    <source>
        <dbReference type="ARBA" id="ARBA00022475"/>
    </source>
</evidence>
<gene>
    <name evidence="14" type="ORF">XELAEV_18018712mg</name>
</gene>
<dbReference type="InterPro" id="IPR000276">
    <property type="entry name" value="GPCR_Rhodpsn"/>
</dbReference>
<evidence type="ECO:0000256" key="9">
    <source>
        <dbReference type="ARBA" id="ARBA00023170"/>
    </source>
</evidence>
<keyword evidence="3 12" id="KW-1003">Cell membrane</keyword>
<feature type="transmembrane region" description="Helical" evidence="12">
    <location>
        <begin position="238"/>
        <end position="259"/>
    </location>
</feature>
<feature type="transmembrane region" description="Helical" evidence="12">
    <location>
        <begin position="23"/>
        <end position="46"/>
    </location>
</feature>
<dbReference type="Gene3D" id="1.20.1070.10">
    <property type="entry name" value="Rhodopsin 7-helix transmembrane proteins"/>
    <property type="match status" value="1"/>
</dbReference>
<feature type="transmembrane region" description="Helical" evidence="12">
    <location>
        <begin position="138"/>
        <end position="162"/>
    </location>
</feature>
<keyword evidence="5 12" id="KW-0552">Olfaction</keyword>
<dbReference type="Proteomes" id="UP000694892">
    <property type="component" value="Chromosome 3L"/>
</dbReference>
<dbReference type="PRINTS" id="PR00245">
    <property type="entry name" value="OLFACTORYR"/>
</dbReference>
<evidence type="ECO:0000256" key="6">
    <source>
        <dbReference type="ARBA" id="ARBA00022989"/>
    </source>
</evidence>
<evidence type="ECO:0000256" key="4">
    <source>
        <dbReference type="ARBA" id="ARBA00022692"/>
    </source>
</evidence>
<evidence type="ECO:0000256" key="10">
    <source>
        <dbReference type="ARBA" id="ARBA00023224"/>
    </source>
</evidence>
<dbReference type="GO" id="GO:0005886">
    <property type="term" value="C:plasma membrane"/>
    <property type="evidence" value="ECO:0007669"/>
    <property type="project" value="UniProtKB-SubCell"/>
</dbReference>
<evidence type="ECO:0000256" key="1">
    <source>
        <dbReference type="ARBA" id="ARBA00004651"/>
    </source>
</evidence>
<keyword evidence="10 11" id="KW-0807">Transducer</keyword>
<evidence type="ECO:0000313" key="15">
    <source>
        <dbReference type="Proteomes" id="UP000694892"/>
    </source>
</evidence>
<feature type="transmembrane region" description="Helical" evidence="12">
    <location>
        <begin position="58"/>
        <end position="77"/>
    </location>
</feature>
<dbReference type="PROSITE" id="PS50262">
    <property type="entry name" value="G_PROTEIN_RECEP_F1_2"/>
    <property type="match status" value="1"/>
</dbReference>
<dbReference type="FunFam" id="1.10.1220.70:FF:000001">
    <property type="entry name" value="Olfactory receptor"/>
    <property type="match status" value="1"/>
</dbReference>
<organism evidence="14 15">
    <name type="scientific">Xenopus laevis</name>
    <name type="common">African clawed frog</name>
    <dbReference type="NCBI Taxonomy" id="8355"/>
    <lineage>
        <taxon>Eukaryota</taxon>
        <taxon>Metazoa</taxon>
        <taxon>Chordata</taxon>
        <taxon>Craniata</taxon>
        <taxon>Vertebrata</taxon>
        <taxon>Euteleostomi</taxon>
        <taxon>Amphibia</taxon>
        <taxon>Batrachia</taxon>
        <taxon>Anura</taxon>
        <taxon>Pipoidea</taxon>
        <taxon>Pipidae</taxon>
        <taxon>Xenopodinae</taxon>
        <taxon>Xenopus</taxon>
        <taxon>Xenopus</taxon>
    </lineage>
</organism>
<dbReference type="Pfam" id="PF13853">
    <property type="entry name" value="7tm_4"/>
    <property type="match status" value="1"/>
</dbReference>
<dbReference type="EMBL" id="CM004470">
    <property type="protein sequence ID" value="OCT90096.1"/>
    <property type="molecule type" value="Genomic_DNA"/>
</dbReference>
<dbReference type="PROSITE" id="PS00237">
    <property type="entry name" value="G_PROTEIN_RECEP_F1_1"/>
    <property type="match status" value="1"/>
</dbReference>
<evidence type="ECO:0000313" key="14">
    <source>
        <dbReference type="EMBL" id="OCT90096.1"/>
    </source>
</evidence>
<dbReference type="GO" id="GO:0004930">
    <property type="term" value="F:G protein-coupled receptor activity"/>
    <property type="evidence" value="ECO:0007669"/>
    <property type="project" value="UniProtKB-KW"/>
</dbReference>
<keyword evidence="7 11" id="KW-0297">G-protein coupled receptor</keyword>
<feature type="domain" description="G-protein coupled receptors family 1 profile" evidence="13">
    <location>
        <begin position="39"/>
        <end position="288"/>
    </location>
</feature>
<evidence type="ECO:0000256" key="12">
    <source>
        <dbReference type="RuleBase" id="RU363047"/>
    </source>
</evidence>
<accession>A0A974DFP3</accession>
<keyword evidence="6 12" id="KW-1133">Transmembrane helix</keyword>
<evidence type="ECO:0000256" key="2">
    <source>
        <dbReference type="ARBA" id="ARBA00010663"/>
    </source>
</evidence>
<dbReference type="CDD" id="cd13954">
    <property type="entry name" value="7tmA_OR"/>
    <property type="match status" value="1"/>
</dbReference>
<protein>
    <recommendedName>
        <fullName evidence="12">Olfactory receptor</fullName>
    </recommendedName>
</protein>
<comment type="similarity">
    <text evidence="2 11">Belongs to the G-protein coupled receptor 1 family.</text>
</comment>
<name>A0A974DFP3_XENLA</name>
<dbReference type="PANTHER" id="PTHR26452">
    <property type="entry name" value="OLFACTORY RECEPTOR"/>
    <property type="match status" value="1"/>
</dbReference>
<evidence type="ECO:0000256" key="7">
    <source>
        <dbReference type="ARBA" id="ARBA00023040"/>
    </source>
</evidence>
<dbReference type="FunFam" id="1.20.1070.10:FF:000015">
    <property type="entry name" value="Olfactory receptor"/>
    <property type="match status" value="1"/>
</dbReference>
<evidence type="ECO:0000256" key="11">
    <source>
        <dbReference type="RuleBase" id="RU000688"/>
    </source>
</evidence>
<feature type="transmembrane region" description="Helical" evidence="12">
    <location>
        <begin position="271"/>
        <end position="290"/>
    </location>
</feature>
<dbReference type="AlphaFoldDB" id="A0A974DFP3"/>
<keyword evidence="4 11" id="KW-0812">Transmembrane</keyword>
<dbReference type="InterPro" id="IPR000725">
    <property type="entry name" value="Olfact_rcpt"/>
</dbReference>
<dbReference type="InterPro" id="IPR017452">
    <property type="entry name" value="GPCR_Rhodpsn_7TM"/>
</dbReference>
<evidence type="ECO:0000259" key="13">
    <source>
        <dbReference type="PROSITE" id="PS50262"/>
    </source>
</evidence>
<reference evidence="15" key="1">
    <citation type="journal article" date="2016" name="Nature">
        <title>Genome evolution in the allotetraploid frog Xenopus laevis.</title>
        <authorList>
            <person name="Session A.M."/>
            <person name="Uno Y."/>
            <person name="Kwon T."/>
            <person name="Chapman J.A."/>
            <person name="Toyoda A."/>
            <person name="Takahashi S."/>
            <person name="Fukui A."/>
            <person name="Hikosaka A."/>
            <person name="Suzuki A."/>
            <person name="Kondo M."/>
            <person name="van Heeringen S.J."/>
            <person name="Quigley I."/>
            <person name="Heinz S."/>
            <person name="Ogino H."/>
            <person name="Ochi H."/>
            <person name="Hellsten U."/>
            <person name="Lyons J.B."/>
            <person name="Simakov O."/>
            <person name="Putnam N."/>
            <person name="Stites J."/>
            <person name="Kuroki Y."/>
            <person name="Tanaka T."/>
            <person name="Michiue T."/>
            <person name="Watanabe M."/>
            <person name="Bogdanovic O."/>
            <person name="Lister R."/>
            <person name="Georgiou G."/>
            <person name="Paranjpe S.S."/>
            <person name="van Kruijsbergen I."/>
            <person name="Shu S."/>
            <person name="Carlson J."/>
            <person name="Kinoshita T."/>
            <person name="Ohta Y."/>
            <person name="Mawaribuchi S."/>
            <person name="Jenkins J."/>
            <person name="Grimwood J."/>
            <person name="Schmutz J."/>
            <person name="Mitros T."/>
            <person name="Mozaffari S.V."/>
            <person name="Suzuki Y."/>
            <person name="Haramoto Y."/>
            <person name="Yamamoto T.S."/>
            <person name="Takagi C."/>
            <person name="Heald R."/>
            <person name="Miller K."/>
            <person name="Haudenschild C."/>
            <person name="Kitzman J."/>
            <person name="Nakayama T."/>
            <person name="Izutsu Y."/>
            <person name="Robert J."/>
            <person name="Fortriede J."/>
            <person name="Burns K."/>
            <person name="Lotay V."/>
            <person name="Karimi K."/>
            <person name="Yasuoka Y."/>
            <person name="Dichmann D.S."/>
            <person name="Flajnik M.F."/>
            <person name="Houston D.W."/>
            <person name="Shendure J."/>
            <person name="DuPasquier L."/>
            <person name="Vize P.D."/>
            <person name="Zorn A.M."/>
            <person name="Ito M."/>
            <person name="Marcotte E.M."/>
            <person name="Wallingford J.B."/>
            <person name="Ito Y."/>
            <person name="Asashima M."/>
            <person name="Ueno N."/>
            <person name="Matsuda Y."/>
            <person name="Veenstra G.J."/>
            <person name="Fujiyama A."/>
            <person name="Harland R.M."/>
            <person name="Taira M."/>
            <person name="Rokhsar D.S."/>
        </authorList>
    </citation>
    <scope>NUCLEOTIDE SEQUENCE [LARGE SCALE GENOMIC DNA]</scope>
    <source>
        <strain evidence="15">J</strain>
    </source>
</reference>
<keyword evidence="9 11" id="KW-0675">Receptor</keyword>
<evidence type="ECO:0000256" key="8">
    <source>
        <dbReference type="ARBA" id="ARBA00023136"/>
    </source>
</evidence>
<keyword evidence="8 12" id="KW-0472">Membrane</keyword>
<dbReference type="PRINTS" id="PR00237">
    <property type="entry name" value="GPCRRHODOPSN"/>
</dbReference>
<dbReference type="GO" id="GO:0004984">
    <property type="term" value="F:olfactory receptor activity"/>
    <property type="evidence" value="ECO:0007669"/>
    <property type="project" value="InterPro"/>
</dbReference>